<dbReference type="Proteomes" id="UP000183180">
    <property type="component" value="Unassembled WGS sequence"/>
</dbReference>
<dbReference type="EMBL" id="FNLM01000036">
    <property type="protein sequence ID" value="SDU79428.1"/>
    <property type="molecule type" value="Genomic_DNA"/>
</dbReference>
<evidence type="ECO:0000313" key="1">
    <source>
        <dbReference type="EMBL" id="SDU79428.1"/>
    </source>
</evidence>
<accession>A0A1H2LFM1</accession>
<protein>
    <submittedName>
        <fullName evidence="1">Uncharacterized protein</fullName>
    </submittedName>
</protein>
<dbReference type="AlphaFoldDB" id="A0A1H2LFM1"/>
<name>A0A1H2LFM1_9ACTN</name>
<sequence length="31" mass="3001">MPVPAACADAAELLEADVDQVAGSVVSMAAV</sequence>
<evidence type="ECO:0000313" key="2">
    <source>
        <dbReference type="Proteomes" id="UP000183180"/>
    </source>
</evidence>
<reference evidence="1 2" key="1">
    <citation type="submission" date="2016-10" db="EMBL/GenBank/DDBJ databases">
        <authorList>
            <person name="de Groot N.N."/>
        </authorList>
    </citation>
    <scope>NUCLEOTIDE SEQUENCE [LARGE SCALE GENOMIC DNA]</scope>
    <source>
        <strain evidence="1 2">DSM 44215</strain>
    </source>
</reference>
<proteinExistence type="predicted"/>
<organism evidence="1 2">
    <name type="scientific">Gordonia westfalica</name>
    <dbReference type="NCBI Taxonomy" id="158898"/>
    <lineage>
        <taxon>Bacteria</taxon>
        <taxon>Bacillati</taxon>
        <taxon>Actinomycetota</taxon>
        <taxon>Actinomycetes</taxon>
        <taxon>Mycobacteriales</taxon>
        <taxon>Gordoniaceae</taxon>
        <taxon>Gordonia</taxon>
    </lineage>
</organism>
<gene>
    <name evidence="1" type="ORF">SAMN04488548_136211</name>
</gene>